<dbReference type="NCBIfam" id="TIGR01214">
    <property type="entry name" value="rmlD"/>
    <property type="match status" value="1"/>
</dbReference>
<dbReference type="Pfam" id="PF04321">
    <property type="entry name" value="RmlD_sub_bind"/>
    <property type="match status" value="1"/>
</dbReference>
<dbReference type="PANTHER" id="PTHR10491:SF4">
    <property type="entry name" value="METHIONINE ADENOSYLTRANSFERASE 2 SUBUNIT BETA"/>
    <property type="match status" value="1"/>
</dbReference>
<accession>A0A5C5ZFE8</accession>
<dbReference type="OrthoDB" id="9803892at2"/>
<keyword evidence="6 8" id="KW-0560">Oxidoreductase</keyword>
<comment type="caution">
    <text evidence="8">The sequence shown here is derived from an EMBL/GenBank/DDBJ whole genome shotgun (WGS) entry which is preliminary data.</text>
</comment>
<dbReference type="CDD" id="cd05254">
    <property type="entry name" value="dTDP_HR_like_SDR_e"/>
    <property type="match status" value="1"/>
</dbReference>
<gene>
    <name evidence="8" type="primary">rfbD</name>
    <name evidence="8" type="ORF">Pla123a_07150</name>
</gene>
<evidence type="ECO:0000256" key="4">
    <source>
        <dbReference type="ARBA" id="ARBA00017099"/>
    </source>
</evidence>
<dbReference type="AlphaFoldDB" id="A0A5C5ZFE8"/>
<dbReference type="GO" id="GO:0008831">
    <property type="term" value="F:dTDP-4-dehydrorhamnose reductase activity"/>
    <property type="evidence" value="ECO:0007669"/>
    <property type="project" value="UniProtKB-EC"/>
</dbReference>
<sequence length="299" mass="31834">MTPPLPPPWGFQRVVVTGANGQLGAEVTRRLGEFARPLTQEICGLTDAAAVREALHRISPDLIINCAAYTAVDKAESDEKACFATNADAVETLAQLANEHAAPLVHISTDYVFGADASRTTPYTEQDQTGPVSVYGHSKLAGEQAAVLASRHVVARSCGLYTASPSGPVRGRNFCDTMLSLGREGKPLRVVNDQHCTPTYVPLLTDLLLRLISVGGQGLYHITAAGQTTWHGLAKALFEAAGLEGDLEAIPTSEYPTPAARPRYSVLDGARLEAAIGSKRPDWSSSLRPYLAASRTEAD</sequence>
<reference evidence="8 9" key="1">
    <citation type="submission" date="2019-02" db="EMBL/GenBank/DDBJ databases">
        <title>Deep-cultivation of Planctomycetes and their phenomic and genomic characterization uncovers novel biology.</title>
        <authorList>
            <person name="Wiegand S."/>
            <person name="Jogler M."/>
            <person name="Boedeker C."/>
            <person name="Pinto D."/>
            <person name="Vollmers J."/>
            <person name="Rivas-Marin E."/>
            <person name="Kohn T."/>
            <person name="Peeters S.H."/>
            <person name="Heuer A."/>
            <person name="Rast P."/>
            <person name="Oberbeckmann S."/>
            <person name="Bunk B."/>
            <person name="Jeske O."/>
            <person name="Meyerdierks A."/>
            <person name="Storesund J.E."/>
            <person name="Kallscheuer N."/>
            <person name="Luecker S."/>
            <person name="Lage O.M."/>
            <person name="Pohl T."/>
            <person name="Merkel B.J."/>
            <person name="Hornburger P."/>
            <person name="Mueller R.-W."/>
            <person name="Bruemmer F."/>
            <person name="Labrenz M."/>
            <person name="Spormann A.M."/>
            <person name="Op Den Camp H."/>
            <person name="Overmann J."/>
            <person name="Amann R."/>
            <person name="Jetten M.S.M."/>
            <person name="Mascher T."/>
            <person name="Medema M.H."/>
            <person name="Devos D.P."/>
            <person name="Kaster A.-K."/>
            <person name="Ovreas L."/>
            <person name="Rohde M."/>
            <person name="Galperin M.Y."/>
            <person name="Jogler C."/>
        </authorList>
    </citation>
    <scope>NUCLEOTIDE SEQUENCE [LARGE SCALE GENOMIC DNA]</scope>
    <source>
        <strain evidence="8 9">Pla123a</strain>
    </source>
</reference>
<dbReference type="PANTHER" id="PTHR10491">
    <property type="entry name" value="DTDP-4-DEHYDRORHAMNOSE REDUCTASE"/>
    <property type="match status" value="1"/>
</dbReference>
<comment type="pathway">
    <text evidence="1 6">Carbohydrate biosynthesis; dTDP-L-rhamnose biosynthesis.</text>
</comment>
<comment type="function">
    <text evidence="6">Catalyzes the reduction of dTDP-6-deoxy-L-lyxo-4-hexulose to yield dTDP-L-rhamnose.</text>
</comment>
<comment type="catalytic activity">
    <reaction evidence="5">
        <text>dTDP-beta-L-rhamnose + NADP(+) = dTDP-4-dehydro-beta-L-rhamnose + NADPH + H(+)</text>
        <dbReference type="Rhea" id="RHEA:21796"/>
        <dbReference type="ChEBI" id="CHEBI:15378"/>
        <dbReference type="ChEBI" id="CHEBI:57510"/>
        <dbReference type="ChEBI" id="CHEBI:57783"/>
        <dbReference type="ChEBI" id="CHEBI:58349"/>
        <dbReference type="ChEBI" id="CHEBI:62830"/>
        <dbReference type="EC" id="1.1.1.133"/>
    </reaction>
</comment>
<dbReference type="InterPro" id="IPR005913">
    <property type="entry name" value="dTDP_dehydrorham_reduct"/>
</dbReference>
<dbReference type="Gene3D" id="3.90.25.10">
    <property type="entry name" value="UDP-galactose 4-epimerase, domain 1"/>
    <property type="match status" value="1"/>
</dbReference>
<dbReference type="UniPathway" id="UPA00124"/>
<feature type="domain" description="RmlD-like substrate binding" evidence="7">
    <location>
        <begin position="13"/>
        <end position="293"/>
    </location>
</feature>
<dbReference type="InterPro" id="IPR029903">
    <property type="entry name" value="RmlD-like-bd"/>
</dbReference>
<dbReference type="Gene3D" id="3.40.50.720">
    <property type="entry name" value="NAD(P)-binding Rossmann-like Domain"/>
    <property type="match status" value="1"/>
</dbReference>
<dbReference type="GO" id="GO:0019305">
    <property type="term" value="P:dTDP-rhamnose biosynthetic process"/>
    <property type="evidence" value="ECO:0007669"/>
    <property type="project" value="UniProtKB-UniPathway"/>
</dbReference>
<evidence type="ECO:0000259" key="7">
    <source>
        <dbReference type="Pfam" id="PF04321"/>
    </source>
</evidence>
<evidence type="ECO:0000256" key="6">
    <source>
        <dbReference type="RuleBase" id="RU364082"/>
    </source>
</evidence>
<evidence type="ECO:0000256" key="5">
    <source>
        <dbReference type="ARBA" id="ARBA00048200"/>
    </source>
</evidence>
<proteinExistence type="inferred from homology"/>
<dbReference type="EC" id="1.1.1.133" evidence="3 6"/>
<evidence type="ECO:0000256" key="1">
    <source>
        <dbReference type="ARBA" id="ARBA00004781"/>
    </source>
</evidence>
<keyword evidence="6" id="KW-0521">NADP</keyword>
<dbReference type="InterPro" id="IPR036291">
    <property type="entry name" value="NAD(P)-bd_dom_sf"/>
</dbReference>
<evidence type="ECO:0000313" key="9">
    <source>
        <dbReference type="Proteomes" id="UP000318478"/>
    </source>
</evidence>
<evidence type="ECO:0000313" key="8">
    <source>
        <dbReference type="EMBL" id="TWT85908.1"/>
    </source>
</evidence>
<dbReference type="Proteomes" id="UP000318478">
    <property type="component" value="Unassembled WGS sequence"/>
</dbReference>
<dbReference type="EMBL" id="SJPO01000001">
    <property type="protein sequence ID" value="TWT85908.1"/>
    <property type="molecule type" value="Genomic_DNA"/>
</dbReference>
<organism evidence="8 9">
    <name type="scientific">Posidoniimonas polymericola</name>
    <dbReference type="NCBI Taxonomy" id="2528002"/>
    <lineage>
        <taxon>Bacteria</taxon>
        <taxon>Pseudomonadati</taxon>
        <taxon>Planctomycetota</taxon>
        <taxon>Planctomycetia</taxon>
        <taxon>Pirellulales</taxon>
        <taxon>Lacipirellulaceae</taxon>
        <taxon>Posidoniimonas</taxon>
    </lineage>
</organism>
<keyword evidence="9" id="KW-1185">Reference proteome</keyword>
<name>A0A5C5ZFE8_9BACT</name>
<dbReference type="SUPFAM" id="SSF51735">
    <property type="entry name" value="NAD(P)-binding Rossmann-fold domains"/>
    <property type="match status" value="1"/>
</dbReference>
<comment type="similarity">
    <text evidence="2 6">Belongs to the dTDP-4-dehydrorhamnose reductase family.</text>
</comment>
<evidence type="ECO:0000256" key="2">
    <source>
        <dbReference type="ARBA" id="ARBA00010944"/>
    </source>
</evidence>
<evidence type="ECO:0000256" key="3">
    <source>
        <dbReference type="ARBA" id="ARBA00012929"/>
    </source>
</evidence>
<protein>
    <recommendedName>
        <fullName evidence="4 6">dTDP-4-dehydrorhamnose reductase</fullName>
        <ecNumber evidence="3 6">1.1.1.133</ecNumber>
    </recommendedName>
</protein>
<dbReference type="RefSeq" id="WP_146584128.1">
    <property type="nucleotide sequence ID" value="NZ_SJPO01000001.1"/>
</dbReference>